<evidence type="ECO:0000313" key="2">
    <source>
        <dbReference type="EMBL" id="WCO67715.1"/>
    </source>
</evidence>
<dbReference type="Gene3D" id="3.60.160.10">
    <property type="entry name" value="Mitochondrial biogenesis AIM24"/>
    <property type="match status" value="1"/>
</dbReference>
<dbReference type="SUPFAM" id="SSF51219">
    <property type="entry name" value="TRAP-like"/>
    <property type="match status" value="1"/>
</dbReference>
<dbReference type="Pfam" id="PF01987">
    <property type="entry name" value="AIM24"/>
    <property type="match status" value="1"/>
</dbReference>
<dbReference type="KEGG" id="ima:PO878_03125"/>
<evidence type="ECO:0000313" key="3">
    <source>
        <dbReference type="Proteomes" id="UP001216390"/>
    </source>
</evidence>
<name>A0AAE9Y6B3_9ACTN</name>
<dbReference type="PANTHER" id="PTHR38074">
    <property type="entry name" value="ALTERED INHERITANCE OF MITOCHONDRIA PROTEIN 24, MITOCHONDRIAL"/>
    <property type="match status" value="1"/>
</dbReference>
<dbReference type="Proteomes" id="UP001216390">
    <property type="component" value="Chromosome"/>
</dbReference>
<proteinExistence type="predicted"/>
<dbReference type="InterPro" id="IPR002838">
    <property type="entry name" value="AIM24"/>
</dbReference>
<protein>
    <submittedName>
        <fullName evidence="2">AIM24 family protein</fullName>
    </submittedName>
</protein>
<reference evidence="2" key="1">
    <citation type="submission" date="2023-01" db="EMBL/GenBank/DDBJ databases">
        <title>The diversity of Class Acidimicrobiia in South China Sea sediment environments and the proposal of Iamia marina sp. nov., a novel species of the genus Iamia.</title>
        <authorList>
            <person name="He Y."/>
            <person name="Tian X."/>
        </authorList>
    </citation>
    <scope>NUCLEOTIDE SEQUENCE</scope>
    <source>
        <strain evidence="2">DSM 19957</strain>
    </source>
</reference>
<sequence length="251" mass="25454">MKSDIFANAETTQTDAFTLQNSKMLKVRIGLDGNPDTVVARQGAMIAYQGQAQFDYQGAGGLSKMLKQKLSGEGVAAMTVSGQAEVFFADQAADVHLIYLEGDAISINGKNVLAYQAGLDVDVHFVGGGGIAAGGLFNTLVSGTGWVAITTKGTPVVLSTDAPTAVDSNAVVCWSANLQTNIISSFKFNNLIGRGSGEAVQVGFSGQGWVIVQPAEFDLATANQGGTNTSPGGSGSSSGGVGGALGGLLGR</sequence>
<dbReference type="EMBL" id="CP116942">
    <property type="protein sequence ID" value="WCO67715.1"/>
    <property type="molecule type" value="Genomic_DNA"/>
</dbReference>
<dbReference type="RefSeq" id="WP_272737236.1">
    <property type="nucleotide sequence ID" value="NZ_CP116942.1"/>
</dbReference>
<keyword evidence="3" id="KW-1185">Reference proteome</keyword>
<feature type="region of interest" description="Disordered" evidence="1">
    <location>
        <begin position="222"/>
        <end position="251"/>
    </location>
</feature>
<dbReference type="AlphaFoldDB" id="A0AAE9Y6B3"/>
<dbReference type="InterPro" id="IPR036983">
    <property type="entry name" value="AIM24_sf"/>
</dbReference>
<dbReference type="InterPro" id="IPR016031">
    <property type="entry name" value="Trp_RNA-bd_attenuator-like_dom"/>
</dbReference>
<accession>A0AAE9Y6B3</accession>
<evidence type="ECO:0000256" key="1">
    <source>
        <dbReference type="SAM" id="MobiDB-lite"/>
    </source>
</evidence>
<dbReference type="PANTHER" id="PTHR38074:SF1">
    <property type="entry name" value="ALTERED INHERITANCE OF MITOCHONDRIA PROTEIN 24, MITOCHONDRIAL"/>
    <property type="match status" value="1"/>
</dbReference>
<organism evidence="2 3">
    <name type="scientific">Iamia majanohamensis</name>
    <dbReference type="NCBI Taxonomy" id="467976"/>
    <lineage>
        <taxon>Bacteria</taxon>
        <taxon>Bacillati</taxon>
        <taxon>Actinomycetota</taxon>
        <taxon>Acidimicrobiia</taxon>
        <taxon>Acidimicrobiales</taxon>
        <taxon>Iamiaceae</taxon>
        <taxon>Iamia</taxon>
    </lineage>
</organism>
<feature type="compositionally biased region" description="Gly residues" evidence="1">
    <location>
        <begin position="232"/>
        <end position="251"/>
    </location>
</feature>
<gene>
    <name evidence="2" type="ORF">PO878_03125</name>
</gene>